<organism evidence="3 4">
    <name type="scientific">Xylophilus rhododendri</name>
    <dbReference type="NCBI Taxonomy" id="2697032"/>
    <lineage>
        <taxon>Bacteria</taxon>
        <taxon>Pseudomonadati</taxon>
        <taxon>Pseudomonadota</taxon>
        <taxon>Betaproteobacteria</taxon>
        <taxon>Burkholderiales</taxon>
        <taxon>Xylophilus</taxon>
    </lineage>
</organism>
<keyword evidence="1" id="KW-0732">Signal</keyword>
<evidence type="ECO:0000259" key="2">
    <source>
        <dbReference type="Pfam" id="PF07143"/>
    </source>
</evidence>
<keyword evidence="4" id="KW-1185">Reference proteome</keyword>
<dbReference type="Proteomes" id="UP000464787">
    <property type="component" value="Chromosome"/>
</dbReference>
<feature type="signal peptide" evidence="1">
    <location>
        <begin position="1"/>
        <end position="25"/>
    </location>
</feature>
<evidence type="ECO:0000256" key="1">
    <source>
        <dbReference type="SAM" id="SignalP"/>
    </source>
</evidence>
<dbReference type="Pfam" id="PF07143">
    <property type="entry name" value="CrtC"/>
    <property type="match status" value="1"/>
</dbReference>
<dbReference type="PANTHER" id="PTHR38591">
    <property type="entry name" value="HYDROLASE"/>
    <property type="match status" value="1"/>
</dbReference>
<dbReference type="KEGG" id="xyk:GT347_04630"/>
<dbReference type="EMBL" id="CP047650">
    <property type="protein sequence ID" value="QHJ01414.1"/>
    <property type="molecule type" value="Genomic_DNA"/>
</dbReference>
<feature type="chain" id="PRO_5032297294" evidence="1">
    <location>
        <begin position="26"/>
        <end position="371"/>
    </location>
</feature>
<proteinExistence type="predicted"/>
<name>A0A857JDZ8_9BURK</name>
<gene>
    <name evidence="3" type="ORF">GT347_04630</name>
</gene>
<dbReference type="SUPFAM" id="SSF159245">
    <property type="entry name" value="AttH-like"/>
    <property type="match status" value="1"/>
</dbReference>
<accession>A0A857JDZ8</accession>
<dbReference type="Gene3D" id="2.40.370.10">
    <property type="entry name" value="AttH-like domain"/>
    <property type="match status" value="2"/>
</dbReference>
<dbReference type="InterPro" id="IPR010791">
    <property type="entry name" value="AttH_dom"/>
</dbReference>
<evidence type="ECO:0000313" key="3">
    <source>
        <dbReference type="EMBL" id="QHJ01414.1"/>
    </source>
</evidence>
<reference evidence="3 4" key="1">
    <citation type="submission" date="2020-01" db="EMBL/GenBank/DDBJ databases">
        <title>Genome sequencing of strain KACC 21265.</title>
        <authorList>
            <person name="Heo J."/>
            <person name="Kim S.-J."/>
            <person name="Kim J.-S."/>
            <person name="Hong S.-B."/>
            <person name="Kwon S.-W."/>
        </authorList>
    </citation>
    <scope>NUCLEOTIDE SEQUENCE [LARGE SCALE GENOMIC DNA]</scope>
    <source>
        <strain evidence="3 4">KACC 21265</strain>
    </source>
</reference>
<protein>
    <submittedName>
        <fullName evidence="3">Carotenoid 1,2-hydratase</fullName>
    </submittedName>
</protein>
<evidence type="ECO:0000313" key="4">
    <source>
        <dbReference type="Proteomes" id="UP000464787"/>
    </source>
</evidence>
<dbReference type="AlphaFoldDB" id="A0A857JDZ8"/>
<dbReference type="InterPro" id="IPR023374">
    <property type="entry name" value="AttH-like_dom_sf"/>
</dbReference>
<dbReference type="Pfam" id="PF17186">
    <property type="entry name" value="Lipocalin_9"/>
    <property type="match status" value="1"/>
</dbReference>
<feature type="domain" description="AttH" evidence="2">
    <location>
        <begin position="44"/>
        <end position="230"/>
    </location>
</feature>
<sequence length="371" mass="40696">MVNTRRQWLAAAALALGLPPLRVFAAPAGLVFPRDFGAHLESRTEWWYITGHAVQGARRFGFQITFFKSRVPGAQSLESRLAARQLLFAHAAITDIGGARLLHDQRMARWSGLPQAQDGFGQGFASLADTDLRIGTGDSAWTLRRQGAQLHARAVSEHFAFDLDLSATQPVLLQGAGGISQKGPLPEQNSHYYSLPQLQVRGQLQVDRQRFALDAAGPADNAAWLDHEWSAEIMPPGAVGWDWTGINGFDGAALTLFRLRRADGGALWAGGSWRASAQAPVQNLAPEGIRFEALRHWTSPRTGVRYPVEWRLDTPVGRFSLHALLDDQELDSRASTGAVYWEGISELRDAQGKAVGRGYLELTGYQAPLRM</sequence>
<dbReference type="PANTHER" id="PTHR38591:SF1">
    <property type="entry name" value="BLL1000 PROTEIN"/>
    <property type="match status" value="1"/>
</dbReference>